<dbReference type="InterPro" id="IPR010998">
    <property type="entry name" value="Integrase_recombinase_N"/>
</dbReference>
<dbReference type="Proteomes" id="UP001139333">
    <property type="component" value="Unassembled WGS sequence"/>
</dbReference>
<evidence type="ECO:0000313" key="9">
    <source>
        <dbReference type="EMBL" id="MCL1144168.1"/>
    </source>
</evidence>
<sequence>MSYVIKDYLKIYLSFRRINSAPSTFNSERSKATKLSALIGRQAIDSIRHSDILKLIEKLDKTYSNKTINEFFIILRAVFTYALRDGLIHQNPMEGIQNRKVWHKEPQPFSLEELKQLNTVALEGEKHLIQLGVLTGLRISELLALGWDAVDFNKSVLNISIALVDKCYKTPKTAGSTRVVELCDLAVSILQQQYRITGHLKPRKVCVLQADNKNKRMTLLRSVFYNSKTNKPFLNAKQFNKSFFTPLLKSAGVSHRGVGQLRHTFASQALTTGISKEWIAKQMGHTSAAMIDIHYGRWMAQDAPNHAEQISTQFATVFGGADATNQAVQPPSTKTDLAEHNTQSATPNSITRPVTSLEDIALTPEQLTLFLRQHREYQALLERCIDQVVGLSDGEGAK</sequence>
<evidence type="ECO:0000256" key="4">
    <source>
        <dbReference type="ARBA" id="ARBA00023172"/>
    </source>
</evidence>
<dbReference type="Gene3D" id="1.10.443.10">
    <property type="entry name" value="Intergrase catalytic core"/>
    <property type="match status" value="1"/>
</dbReference>
<dbReference type="RefSeq" id="WP_248996835.1">
    <property type="nucleotide sequence ID" value="NZ_JAKIKP010000016.1"/>
</dbReference>
<evidence type="ECO:0000256" key="6">
    <source>
        <dbReference type="SAM" id="MobiDB-lite"/>
    </source>
</evidence>
<accession>A0A9X2CI35</accession>
<dbReference type="GO" id="GO:0003677">
    <property type="term" value="F:DNA binding"/>
    <property type="evidence" value="ECO:0007669"/>
    <property type="project" value="UniProtKB-UniRule"/>
</dbReference>
<keyword evidence="4" id="KW-0233">DNA recombination</keyword>
<dbReference type="GO" id="GO:0006310">
    <property type="term" value="P:DNA recombination"/>
    <property type="evidence" value="ECO:0007669"/>
    <property type="project" value="UniProtKB-KW"/>
</dbReference>
<evidence type="ECO:0000313" key="10">
    <source>
        <dbReference type="Proteomes" id="UP001139333"/>
    </source>
</evidence>
<dbReference type="GO" id="GO:0015074">
    <property type="term" value="P:DNA integration"/>
    <property type="evidence" value="ECO:0007669"/>
    <property type="project" value="UniProtKB-KW"/>
</dbReference>
<evidence type="ECO:0000259" key="7">
    <source>
        <dbReference type="PROSITE" id="PS51898"/>
    </source>
</evidence>
<name>A0A9X2CI35_9GAMM</name>
<feature type="domain" description="Core-binding (CB)" evidence="8">
    <location>
        <begin position="3"/>
        <end position="83"/>
    </location>
</feature>
<proteinExistence type="inferred from homology"/>
<gene>
    <name evidence="9" type="ORF">L2672_15935</name>
</gene>
<keyword evidence="2" id="KW-0229">DNA integration</keyword>
<keyword evidence="10" id="KW-1185">Reference proteome</keyword>
<evidence type="ECO:0000256" key="5">
    <source>
        <dbReference type="PROSITE-ProRule" id="PRU01248"/>
    </source>
</evidence>
<dbReference type="PROSITE" id="PS51898">
    <property type="entry name" value="TYR_RECOMBINASE"/>
    <property type="match status" value="1"/>
</dbReference>
<evidence type="ECO:0000259" key="8">
    <source>
        <dbReference type="PROSITE" id="PS51900"/>
    </source>
</evidence>
<evidence type="ECO:0000256" key="3">
    <source>
        <dbReference type="ARBA" id="ARBA00023125"/>
    </source>
</evidence>
<protein>
    <submittedName>
        <fullName evidence="9">Site-specific integrase</fullName>
    </submittedName>
</protein>
<dbReference type="SUPFAM" id="SSF56349">
    <property type="entry name" value="DNA breaking-rejoining enzymes"/>
    <property type="match status" value="1"/>
</dbReference>
<evidence type="ECO:0000256" key="1">
    <source>
        <dbReference type="ARBA" id="ARBA00008857"/>
    </source>
</evidence>
<organism evidence="9 10">
    <name type="scientific">Shewanella gaetbuli</name>
    <dbReference type="NCBI Taxonomy" id="220752"/>
    <lineage>
        <taxon>Bacteria</taxon>
        <taxon>Pseudomonadati</taxon>
        <taxon>Pseudomonadota</taxon>
        <taxon>Gammaproteobacteria</taxon>
        <taxon>Alteromonadales</taxon>
        <taxon>Shewanellaceae</taxon>
        <taxon>Shewanella</taxon>
    </lineage>
</organism>
<dbReference type="Gene3D" id="1.10.150.130">
    <property type="match status" value="1"/>
</dbReference>
<dbReference type="PANTHER" id="PTHR30629">
    <property type="entry name" value="PROPHAGE INTEGRASE"/>
    <property type="match status" value="1"/>
</dbReference>
<comment type="similarity">
    <text evidence="1">Belongs to the 'phage' integrase family.</text>
</comment>
<feature type="region of interest" description="Disordered" evidence="6">
    <location>
        <begin position="324"/>
        <end position="351"/>
    </location>
</feature>
<dbReference type="CDD" id="cd01189">
    <property type="entry name" value="INT_ICEBs1_C_like"/>
    <property type="match status" value="1"/>
</dbReference>
<dbReference type="PROSITE" id="PS51900">
    <property type="entry name" value="CB"/>
    <property type="match status" value="1"/>
</dbReference>
<dbReference type="PANTHER" id="PTHR30629:SF2">
    <property type="entry name" value="PROPHAGE INTEGRASE INTS-RELATED"/>
    <property type="match status" value="1"/>
</dbReference>
<feature type="domain" description="Tyr recombinase" evidence="7">
    <location>
        <begin position="104"/>
        <end position="308"/>
    </location>
</feature>
<dbReference type="Pfam" id="PF00589">
    <property type="entry name" value="Phage_integrase"/>
    <property type="match status" value="1"/>
</dbReference>
<dbReference type="InterPro" id="IPR002104">
    <property type="entry name" value="Integrase_catalytic"/>
</dbReference>
<comment type="caution">
    <text evidence="9">The sequence shown here is derived from an EMBL/GenBank/DDBJ whole genome shotgun (WGS) entry which is preliminary data.</text>
</comment>
<evidence type="ECO:0000256" key="2">
    <source>
        <dbReference type="ARBA" id="ARBA00022908"/>
    </source>
</evidence>
<dbReference type="EMBL" id="JAKIKP010000016">
    <property type="protein sequence ID" value="MCL1144168.1"/>
    <property type="molecule type" value="Genomic_DNA"/>
</dbReference>
<dbReference type="InterPro" id="IPR050808">
    <property type="entry name" value="Phage_Integrase"/>
</dbReference>
<keyword evidence="3 5" id="KW-0238">DNA-binding</keyword>
<dbReference type="AlphaFoldDB" id="A0A9X2CI35"/>
<reference evidence="9" key="1">
    <citation type="submission" date="2022-01" db="EMBL/GenBank/DDBJ databases">
        <title>Whole genome-based taxonomy of the Shewanellaceae.</title>
        <authorList>
            <person name="Martin-Rodriguez A.J."/>
        </authorList>
    </citation>
    <scope>NUCLEOTIDE SEQUENCE</scope>
    <source>
        <strain evidence="9">DSM 16422</strain>
    </source>
</reference>
<dbReference type="InterPro" id="IPR044068">
    <property type="entry name" value="CB"/>
</dbReference>
<dbReference type="InterPro" id="IPR013762">
    <property type="entry name" value="Integrase-like_cat_sf"/>
</dbReference>
<dbReference type="InterPro" id="IPR011010">
    <property type="entry name" value="DNA_brk_join_enz"/>
</dbReference>